<comment type="caution">
    <text evidence="2">The sequence shown here is derived from an EMBL/GenBank/DDBJ whole genome shotgun (WGS) entry which is preliminary data.</text>
</comment>
<name>A0A4U0R486_9RHOB</name>
<dbReference type="Proteomes" id="UP000309747">
    <property type="component" value="Unassembled WGS sequence"/>
</dbReference>
<reference evidence="2 3" key="1">
    <citation type="submission" date="2019-04" db="EMBL/GenBank/DDBJ databases">
        <authorList>
            <person name="Li J."/>
        </authorList>
    </citation>
    <scope>NUCLEOTIDE SEQUENCE [LARGE SCALE GENOMIC DNA]</scope>
    <source>
        <strain evidence="2 3">KCTC 42687</strain>
    </source>
</reference>
<dbReference type="Gene3D" id="3.90.550.10">
    <property type="entry name" value="Spore Coat Polysaccharide Biosynthesis Protein SpsA, Chain A"/>
    <property type="match status" value="1"/>
</dbReference>
<organism evidence="2 3">
    <name type="scientific">Paracoccus gahaiensis</name>
    <dbReference type="NCBI Taxonomy" id="1706839"/>
    <lineage>
        <taxon>Bacteria</taxon>
        <taxon>Pseudomonadati</taxon>
        <taxon>Pseudomonadota</taxon>
        <taxon>Alphaproteobacteria</taxon>
        <taxon>Rhodobacterales</taxon>
        <taxon>Paracoccaceae</taxon>
        <taxon>Paracoccus</taxon>
    </lineage>
</organism>
<proteinExistence type="predicted"/>
<keyword evidence="3" id="KW-1185">Reference proteome</keyword>
<dbReference type="SUPFAM" id="SSF53448">
    <property type="entry name" value="Nucleotide-diphospho-sugar transferases"/>
    <property type="match status" value="1"/>
</dbReference>
<feature type="domain" description="Glycosyltransferase 2-like" evidence="1">
    <location>
        <begin position="16"/>
        <end position="143"/>
    </location>
</feature>
<dbReference type="RefSeq" id="WP_136887480.1">
    <property type="nucleotide sequence ID" value="NZ_SUNI01000028.1"/>
</dbReference>
<dbReference type="InterPro" id="IPR050834">
    <property type="entry name" value="Glycosyltransf_2"/>
</dbReference>
<dbReference type="InterPro" id="IPR029044">
    <property type="entry name" value="Nucleotide-diphossugar_trans"/>
</dbReference>
<dbReference type="AlphaFoldDB" id="A0A4U0R486"/>
<dbReference type="PANTHER" id="PTHR43685:SF2">
    <property type="entry name" value="GLYCOSYLTRANSFERASE 2-LIKE DOMAIN-CONTAINING PROTEIN"/>
    <property type="match status" value="1"/>
</dbReference>
<evidence type="ECO:0000313" key="2">
    <source>
        <dbReference type="EMBL" id="TJZ89639.1"/>
    </source>
</evidence>
<keyword evidence="2" id="KW-0808">Transferase</keyword>
<dbReference type="GO" id="GO:0016740">
    <property type="term" value="F:transferase activity"/>
    <property type="evidence" value="ECO:0007669"/>
    <property type="project" value="UniProtKB-KW"/>
</dbReference>
<sequence length="334" mass="38054">MHRIIATKDESVALTAIVPVYNAREHIEPLVHAFLKIEGVRCQIILVDDHSNDGSSEEIARMAAEFSEVTALYQSANMGAGCARNLAFPHARGRYTIFFDVDDRLHGEVIAPTLGILDDEPELDTAMFAYRYERDETASFTAMSMADQESFYEALKGADITAAPLQDMGRLLGFTNYPWNKIIRTARFQDVGLRFGKTKVNNDILGHWYSLLFARRILIVDKVICTHIVHPKGKNLTHRFGAERLQMFEALIETNDMLEAYPSLQRQFAHHFWGLVNTLVLWARPRIDADVRLEFESSYRDLISRMNLEVFSKMRVEHSSPVASRFVRDLVGSV</sequence>
<dbReference type="InterPro" id="IPR001173">
    <property type="entry name" value="Glyco_trans_2-like"/>
</dbReference>
<dbReference type="CDD" id="cd00761">
    <property type="entry name" value="Glyco_tranf_GTA_type"/>
    <property type="match status" value="1"/>
</dbReference>
<evidence type="ECO:0000313" key="3">
    <source>
        <dbReference type="Proteomes" id="UP000309747"/>
    </source>
</evidence>
<protein>
    <submittedName>
        <fullName evidence="2">Glycosyltransferase family 2 protein</fullName>
    </submittedName>
</protein>
<dbReference type="EMBL" id="SUNI01000028">
    <property type="protein sequence ID" value="TJZ89639.1"/>
    <property type="molecule type" value="Genomic_DNA"/>
</dbReference>
<dbReference type="OrthoDB" id="5291101at2"/>
<evidence type="ECO:0000259" key="1">
    <source>
        <dbReference type="Pfam" id="PF00535"/>
    </source>
</evidence>
<dbReference type="PANTHER" id="PTHR43685">
    <property type="entry name" value="GLYCOSYLTRANSFERASE"/>
    <property type="match status" value="1"/>
</dbReference>
<dbReference type="Pfam" id="PF00535">
    <property type="entry name" value="Glycos_transf_2"/>
    <property type="match status" value="1"/>
</dbReference>
<gene>
    <name evidence="2" type="ORF">FA743_18055</name>
</gene>
<accession>A0A4U0R486</accession>